<keyword evidence="3 5" id="KW-0862">Zinc</keyword>
<dbReference type="Pfam" id="PF01421">
    <property type="entry name" value="Reprolysin"/>
    <property type="match status" value="1"/>
</dbReference>
<name>A0A6G5A208_RHIMP</name>
<feature type="domain" description="Peptidase M12B" evidence="6">
    <location>
        <begin position="1"/>
        <end position="110"/>
    </location>
</feature>
<dbReference type="VEuPathDB" id="VectorBase:LOC119185208"/>
<evidence type="ECO:0000256" key="2">
    <source>
        <dbReference type="ARBA" id="ARBA00022801"/>
    </source>
</evidence>
<dbReference type="SUPFAM" id="SSF55486">
    <property type="entry name" value="Metalloproteases ('zincins'), catalytic domain"/>
    <property type="match status" value="1"/>
</dbReference>
<feature type="binding site" evidence="5">
    <location>
        <position position="57"/>
    </location>
    <ligand>
        <name>Zn(2+)</name>
        <dbReference type="ChEBI" id="CHEBI:29105"/>
        <note>catalytic</note>
    </ligand>
</feature>
<feature type="binding site" evidence="5">
    <location>
        <position position="61"/>
    </location>
    <ligand>
        <name>Zn(2+)</name>
        <dbReference type="ChEBI" id="CHEBI:29105"/>
        <note>catalytic</note>
    </ligand>
</feature>
<feature type="active site" evidence="5">
    <location>
        <position position="58"/>
    </location>
</feature>
<sequence>MADVVLVLIGLNMYCYRGGTQVLVHGITAVKSACKGRNVAVISGNREFKLVVQTVAHELGHALGASHDGTGTSKMCSPNARHLMAPFLVLKRKSTFSWCSIKVIDAFVVK</sequence>
<dbReference type="EMBL" id="GIKN01002731">
    <property type="protein sequence ID" value="NIE45004.1"/>
    <property type="molecule type" value="Transcribed_RNA"/>
</dbReference>
<dbReference type="GO" id="GO:0006509">
    <property type="term" value="P:membrane protein ectodomain proteolysis"/>
    <property type="evidence" value="ECO:0007669"/>
    <property type="project" value="TreeGrafter"/>
</dbReference>
<keyword evidence="1 7" id="KW-0645">Protease</keyword>
<proteinExistence type="predicted"/>
<dbReference type="GO" id="GO:0004222">
    <property type="term" value="F:metalloendopeptidase activity"/>
    <property type="evidence" value="ECO:0007669"/>
    <property type="project" value="InterPro"/>
</dbReference>
<evidence type="ECO:0000259" key="6">
    <source>
        <dbReference type="PROSITE" id="PS50215"/>
    </source>
</evidence>
<protein>
    <submittedName>
        <fullName evidence="7">Putative zinc-dependent metalloprotease</fullName>
    </submittedName>
</protein>
<evidence type="ECO:0000313" key="7">
    <source>
        <dbReference type="EMBL" id="NIE45004.1"/>
    </source>
</evidence>
<feature type="binding site" evidence="5">
    <location>
        <position position="67"/>
    </location>
    <ligand>
        <name>Zn(2+)</name>
        <dbReference type="ChEBI" id="CHEBI:29105"/>
        <note>catalytic</note>
    </ligand>
</feature>
<comment type="caution">
    <text evidence="5">Lacks conserved residue(s) required for the propagation of feature annotation.</text>
</comment>
<dbReference type="AlphaFoldDB" id="A0A6G5A208"/>
<keyword evidence="4 7" id="KW-0482">Metalloprotease</keyword>
<dbReference type="PROSITE" id="PS50215">
    <property type="entry name" value="ADAM_MEPRO"/>
    <property type="match status" value="1"/>
</dbReference>
<dbReference type="OrthoDB" id="10035764at2759"/>
<evidence type="ECO:0000256" key="3">
    <source>
        <dbReference type="ARBA" id="ARBA00022833"/>
    </source>
</evidence>
<dbReference type="PANTHER" id="PTHR11905">
    <property type="entry name" value="ADAM A DISINTEGRIN AND METALLOPROTEASE DOMAIN"/>
    <property type="match status" value="1"/>
</dbReference>
<accession>A0A6G5A208</accession>
<keyword evidence="5" id="KW-0479">Metal-binding</keyword>
<evidence type="ECO:0000256" key="1">
    <source>
        <dbReference type="ARBA" id="ARBA00022670"/>
    </source>
</evidence>
<dbReference type="Gene3D" id="3.40.390.10">
    <property type="entry name" value="Collagenase (Catalytic Domain)"/>
    <property type="match status" value="1"/>
</dbReference>
<dbReference type="PANTHER" id="PTHR11905:SF159">
    <property type="entry name" value="ADAM METALLOPROTEASE"/>
    <property type="match status" value="1"/>
</dbReference>
<dbReference type="InterPro" id="IPR001590">
    <property type="entry name" value="Peptidase_M12B"/>
</dbReference>
<evidence type="ECO:0000256" key="5">
    <source>
        <dbReference type="PROSITE-ProRule" id="PRU00276"/>
    </source>
</evidence>
<reference evidence="7" key="1">
    <citation type="submission" date="2020-03" db="EMBL/GenBank/DDBJ databases">
        <title>A transcriptome and proteome of the tick Rhipicephalus microplus shaped by the genetic composition of its hosts and developmental stage.</title>
        <authorList>
            <person name="Garcia G.R."/>
            <person name="Ribeiro J.M.C."/>
            <person name="Maruyama S.R."/>
            <person name="Gardinasse L.G."/>
            <person name="Nelson K."/>
            <person name="Ferreira B.R."/>
            <person name="Andrade T.G."/>
            <person name="Santos I.K.F.M."/>
        </authorList>
    </citation>
    <scope>NUCLEOTIDE SEQUENCE</scope>
    <source>
        <strain evidence="7">NSGR</strain>
        <tissue evidence="7">Salivary glands</tissue>
    </source>
</reference>
<dbReference type="GO" id="GO:0046872">
    <property type="term" value="F:metal ion binding"/>
    <property type="evidence" value="ECO:0007669"/>
    <property type="project" value="UniProtKB-KW"/>
</dbReference>
<dbReference type="InterPro" id="IPR024079">
    <property type="entry name" value="MetalloPept_cat_dom_sf"/>
</dbReference>
<organism evidence="7">
    <name type="scientific">Rhipicephalus microplus</name>
    <name type="common">Cattle tick</name>
    <name type="synonym">Boophilus microplus</name>
    <dbReference type="NCBI Taxonomy" id="6941"/>
    <lineage>
        <taxon>Eukaryota</taxon>
        <taxon>Metazoa</taxon>
        <taxon>Ecdysozoa</taxon>
        <taxon>Arthropoda</taxon>
        <taxon>Chelicerata</taxon>
        <taxon>Arachnida</taxon>
        <taxon>Acari</taxon>
        <taxon>Parasitiformes</taxon>
        <taxon>Ixodida</taxon>
        <taxon>Ixodoidea</taxon>
        <taxon>Ixodidae</taxon>
        <taxon>Rhipicephalinae</taxon>
        <taxon>Rhipicephalus</taxon>
        <taxon>Boophilus</taxon>
    </lineage>
</organism>
<evidence type="ECO:0000256" key="4">
    <source>
        <dbReference type="ARBA" id="ARBA00023049"/>
    </source>
</evidence>
<keyword evidence="2" id="KW-0378">Hydrolase</keyword>